<dbReference type="PROSITE" id="PS00010">
    <property type="entry name" value="ASX_HYDROXYL"/>
    <property type="match status" value="2"/>
</dbReference>
<dbReference type="FunFam" id="2.10.25.10:FF:000004">
    <property type="entry name" value="Neurogenic locus notch 1"/>
    <property type="match status" value="1"/>
</dbReference>
<dbReference type="SUPFAM" id="SSF57196">
    <property type="entry name" value="EGF/Laminin"/>
    <property type="match status" value="2"/>
</dbReference>
<dbReference type="GO" id="GO:0005509">
    <property type="term" value="F:calcium ion binding"/>
    <property type="evidence" value="ECO:0007669"/>
    <property type="project" value="InterPro"/>
</dbReference>
<keyword evidence="5" id="KW-0325">Glycoprotein</keyword>
<dbReference type="PROSITE" id="PS01186">
    <property type="entry name" value="EGF_2"/>
    <property type="match status" value="2"/>
</dbReference>
<dbReference type="PANTHER" id="PTHR12916:SF4">
    <property type="entry name" value="UNINFLATABLE, ISOFORM C"/>
    <property type="match status" value="1"/>
</dbReference>
<dbReference type="FunFam" id="2.10.25.10:FF:000520">
    <property type="entry name" value="Predicted protein"/>
    <property type="match status" value="1"/>
</dbReference>
<feature type="disulfide bond" evidence="6">
    <location>
        <begin position="168"/>
        <end position="177"/>
    </location>
</feature>
<dbReference type="Pfam" id="PF00008">
    <property type="entry name" value="EGF"/>
    <property type="match status" value="2"/>
</dbReference>
<dbReference type="CDD" id="cd00054">
    <property type="entry name" value="EGF_CA"/>
    <property type="match status" value="2"/>
</dbReference>
<proteinExistence type="predicted"/>
<feature type="signal peptide" evidence="7">
    <location>
        <begin position="1"/>
        <end position="21"/>
    </location>
</feature>
<protein>
    <recommendedName>
        <fullName evidence="8">EGF-like domain-containing protein</fullName>
    </recommendedName>
</protein>
<evidence type="ECO:0000256" key="2">
    <source>
        <dbReference type="ARBA" id="ARBA00022729"/>
    </source>
</evidence>
<keyword evidence="3" id="KW-0677">Repeat</keyword>
<dbReference type="PROSITE" id="PS01187">
    <property type="entry name" value="EGF_CA"/>
    <property type="match status" value="1"/>
</dbReference>
<dbReference type="AlphaFoldDB" id="A0A8B6BKA1"/>
<evidence type="ECO:0000256" key="7">
    <source>
        <dbReference type="SAM" id="SignalP"/>
    </source>
</evidence>
<organism evidence="9 10">
    <name type="scientific">Mytilus galloprovincialis</name>
    <name type="common">Mediterranean mussel</name>
    <dbReference type="NCBI Taxonomy" id="29158"/>
    <lineage>
        <taxon>Eukaryota</taxon>
        <taxon>Metazoa</taxon>
        <taxon>Spiralia</taxon>
        <taxon>Lophotrochozoa</taxon>
        <taxon>Mollusca</taxon>
        <taxon>Bivalvia</taxon>
        <taxon>Autobranchia</taxon>
        <taxon>Pteriomorphia</taxon>
        <taxon>Mytilida</taxon>
        <taxon>Mytiloidea</taxon>
        <taxon>Mytilidae</taxon>
        <taxon>Mytilinae</taxon>
        <taxon>Mytilus</taxon>
    </lineage>
</organism>
<dbReference type="InterPro" id="IPR018097">
    <property type="entry name" value="EGF_Ca-bd_CS"/>
</dbReference>
<evidence type="ECO:0000259" key="8">
    <source>
        <dbReference type="PROSITE" id="PS50026"/>
    </source>
</evidence>
<dbReference type="PROSITE" id="PS00022">
    <property type="entry name" value="EGF_1"/>
    <property type="match status" value="2"/>
</dbReference>
<dbReference type="InterPro" id="IPR000152">
    <property type="entry name" value="EGF-type_Asp/Asn_hydroxyl_site"/>
</dbReference>
<name>A0A8B6BKA1_MYTGA</name>
<comment type="caution">
    <text evidence="9">The sequence shown here is derived from an EMBL/GenBank/DDBJ whole genome shotgun (WGS) entry which is preliminary data.</text>
</comment>
<feature type="chain" id="PRO_5032913707" description="EGF-like domain-containing protein" evidence="7">
    <location>
        <begin position="22"/>
        <end position="183"/>
    </location>
</feature>
<sequence>MFPVLYVFSLTLMEFVNTNHAAVDDTWKIQRNEAHSFLKVSSRNKRSDPACDYEEGYCENNKQSCMIHYEDSREYSCAQNNPCSSTQVCILTTPCPKHIVKGCRERSCLSRPCQNGGSCVDNVIDYHCSCPLGYTGKNCGTDINECASRPCQNSGTCKDHVNRYSCDCGPGYTGINCDKGEYE</sequence>
<dbReference type="PRINTS" id="PR00010">
    <property type="entry name" value="EGFBLOOD"/>
</dbReference>
<keyword evidence="2 7" id="KW-0732">Signal</keyword>
<feature type="domain" description="EGF-like" evidence="8">
    <location>
        <begin position="104"/>
        <end position="140"/>
    </location>
</feature>
<evidence type="ECO:0000313" key="10">
    <source>
        <dbReference type="Proteomes" id="UP000596742"/>
    </source>
</evidence>
<dbReference type="Gene3D" id="2.10.25.10">
    <property type="entry name" value="Laminin"/>
    <property type="match status" value="2"/>
</dbReference>
<reference evidence="9" key="1">
    <citation type="submission" date="2018-11" db="EMBL/GenBank/DDBJ databases">
        <authorList>
            <person name="Alioto T."/>
            <person name="Alioto T."/>
        </authorList>
    </citation>
    <scope>NUCLEOTIDE SEQUENCE</scope>
</reference>
<dbReference type="InterPro" id="IPR001881">
    <property type="entry name" value="EGF-like_Ca-bd_dom"/>
</dbReference>
<evidence type="ECO:0000256" key="5">
    <source>
        <dbReference type="ARBA" id="ARBA00023180"/>
    </source>
</evidence>
<accession>A0A8B6BKA1</accession>
<dbReference type="SMART" id="SM00181">
    <property type="entry name" value="EGF"/>
    <property type="match status" value="2"/>
</dbReference>
<evidence type="ECO:0000256" key="3">
    <source>
        <dbReference type="ARBA" id="ARBA00022737"/>
    </source>
</evidence>
<keyword evidence="1 6" id="KW-0245">EGF-like domain</keyword>
<dbReference type="PROSITE" id="PS50026">
    <property type="entry name" value="EGF_3"/>
    <property type="match status" value="2"/>
</dbReference>
<evidence type="ECO:0000256" key="1">
    <source>
        <dbReference type="ARBA" id="ARBA00022536"/>
    </source>
</evidence>
<evidence type="ECO:0000256" key="6">
    <source>
        <dbReference type="PROSITE-ProRule" id="PRU00076"/>
    </source>
</evidence>
<feature type="domain" description="EGF-like" evidence="8">
    <location>
        <begin position="142"/>
        <end position="178"/>
    </location>
</feature>
<dbReference type="EMBL" id="UYJE01000302">
    <property type="protein sequence ID" value="VDH92107.1"/>
    <property type="molecule type" value="Genomic_DNA"/>
</dbReference>
<keyword evidence="10" id="KW-1185">Reference proteome</keyword>
<dbReference type="InterPro" id="IPR000742">
    <property type="entry name" value="EGF"/>
</dbReference>
<dbReference type="SMART" id="SM00179">
    <property type="entry name" value="EGF_CA"/>
    <property type="match status" value="2"/>
</dbReference>
<evidence type="ECO:0000256" key="4">
    <source>
        <dbReference type="ARBA" id="ARBA00023157"/>
    </source>
</evidence>
<gene>
    <name evidence="9" type="ORF">MGAL_10B049172</name>
</gene>
<feature type="disulfide bond" evidence="6">
    <location>
        <begin position="130"/>
        <end position="139"/>
    </location>
</feature>
<comment type="caution">
    <text evidence="6">Lacks conserved residue(s) required for the propagation of feature annotation.</text>
</comment>
<evidence type="ECO:0000313" key="9">
    <source>
        <dbReference type="EMBL" id="VDH92107.1"/>
    </source>
</evidence>
<keyword evidence="4 6" id="KW-1015">Disulfide bond</keyword>
<dbReference type="OrthoDB" id="430340at2759"/>
<dbReference type="PANTHER" id="PTHR12916">
    <property type="entry name" value="CYTOCHROME C OXIDASE POLYPEPTIDE VIC-2"/>
    <property type="match status" value="1"/>
</dbReference>
<dbReference type="Proteomes" id="UP000596742">
    <property type="component" value="Unassembled WGS sequence"/>
</dbReference>